<comment type="caution">
    <text evidence="2">The sequence shown here is derived from an EMBL/GenBank/DDBJ whole genome shotgun (WGS) entry which is preliminary data.</text>
</comment>
<dbReference type="PANTHER" id="PTHR11236">
    <property type="entry name" value="AMINOBENZOATE/ANTHRANILATE SYNTHASE"/>
    <property type="match status" value="1"/>
</dbReference>
<dbReference type="Proteomes" id="UP001597546">
    <property type="component" value="Unassembled WGS sequence"/>
</dbReference>
<dbReference type="PRINTS" id="PR00095">
    <property type="entry name" value="ANTSNTHASEI"/>
</dbReference>
<evidence type="ECO:0000259" key="1">
    <source>
        <dbReference type="Pfam" id="PF00425"/>
    </source>
</evidence>
<name>A0ABW5TRX4_9SPHI</name>
<dbReference type="EMBL" id="JBHULV010000028">
    <property type="protein sequence ID" value="MFD2731851.1"/>
    <property type="molecule type" value="Genomic_DNA"/>
</dbReference>
<dbReference type="InterPro" id="IPR015890">
    <property type="entry name" value="Chorismate_C"/>
</dbReference>
<evidence type="ECO:0000313" key="3">
    <source>
        <dbReference type="Proteomes" id="UP001597546"/>
    </source>
</evidence>
<dbReference type="SUPFAM" id="SSF56322">
    <property type="entry name" value="ADC synthase"/>
    <property type="match status" value="1"/>
</dbReference>
<gene>
    <name evidence="2" type="ORF">ACFSSE_09040</name>
</gene>
<dbReference type="Pfam" id="PF00425">
    <property type="entry name" value="Chorismate_bind"/>
    <property type="match status" value="1"/>
</dbReference>
<organism evidence="2 3">
    <name type="scientific">Pedobacter alpinus</name>
    <dbReference type="NCBI Taxonomy" id="1590643"/>
    <lineage>
        <taxon>Bacteria</taxon>
        <taxon>Pseudomonadati</taxon>
        <taxon>Bacteroidota</taxon>
        <taxon>Sphingobacteriia</taxon>
        <taxon>Sphingobacteriales</taxon>
        <taxon>Sphingobacteriaceae</taxon>
        <taxon>Pedobacter</taxon>
    </lineage>
</organism>
<reference evidence="3" key="1">
    <citation type="journal article" date="2019" name="Int. J. Syst. Evol. Microbiol.">
        <title>The Global Catalogue of Microorganisms (GCM) 10K type strain sequencing project: providing services to taxonomists for standard genome sequencing and annotation.</title>
        <authorList>
            <consortium name="The Broad Institute Genomics Platform"/>
            <consortium name="The Broad Institute Genome Sequencing Center for Infectious Disease"/>
            <person name="Wu L."/>
            <person name="Ma J."/>
        </authorList>
    </citation>
    <scope>NUCLEOTIDE SEQUENCE [LARGE SCALE GENOMIC DNA]</scope>
    <source>
        <strain evidence="3">KCTC 42456</strain>
    </source>
</reference>
<dbReference type="PANTHER" id="PTHR11236:SF9">
    <property type="entry name" value="ANTHRANILATE SYNTHASE COMPONENT 1"/>
    <property type="match status" value="1"/>
</dbReference>
<dbReference type="RefSeq" id="WP_379043427.1">
    <property type="nucleotide sequence ID" value="NZ_JBHSKW010000032.1"/>
</dbReference>
<protein>
    <submittedName>
        <fullName evidence="2">Anthranilate synthase component I family protein</fullName>
    </submittedName>
</protein>
<accession>A0ABW5TRX4</accession>
<dbReference type="Gene3D" id="3.60.120.10">
    <property type="entry name" value="Anthranilate synthase"/>
    <property type="match status" value="1"/>
</dbReference>
<keyword evidence="3" id="KW-1185">Reference proteome</keyword>
<sequence length="417" mass="48016">MVIPIKGIKDFKAKALQWAAEFDICCILDSNSYTDAYSKFDLAIAVDFIAKTEVSNFESIQEFKTKYPQNWIFGGFSYDLKNNTEQLHSNNLDNLDFPQAFFFVPKHLIIIKNEQIEIISESDKEIWKNIEETILTKEENTAKINIEARFSKSQYKHTVEKVLHEIAIGNIYETNFCMEFYALNCIINPLYTYQKLNKQSPTPFSNYFKWFDKHIISATPERFLAKRGDKLISQPIKGTAKRGITVTEDLEIINALKAHPKELQENVMIVDLVRNDLTKSAKKGTVKVEELFGVYSFKQVHHLISTVVCQKQEDLESIEVIKNTFPMGSMTGAPKIRAMELMEQFERTKRGMYSGAVGYFSPDGDFDFNVIIRTILYNQTNKYLSFQVGSAITYYAIPENEYEECLLKVKAILEVLG</sequence>
<dbReference type="InterPro" id="IPR005801">
    <property type="entry name" value="ADC_synthase"/>
</dbReference>
<evidence type="ECO:0000313" key="2">
    <source>
        <dbReference type="EMBL" id="MFD2731851.1"/>
    </source>
</evidence>
<proteinExistence type="predicted"/>
<dbReference type="InterPro" id="IPR019999">
    <property type="entry name" value="Anth_synth_I-like"/>
</dbReference>
<feature type="domain" description="Chorismate-utilising enzyme C-terminal" evidence="1">
    <location>
        <begin position="152"/>
        <end position="408"/>
    </location>
</feature>